<gene>
    <name evidence="1" type="ORF">A6F65_00588</name>
</gene>
<evidence type="ECO:0000313" key="1">
    <source>
        <dbReference type="EMBL" id="ANU06910.1"/>
    </source>
</evidence>
<dbReference type="STRING" id="645517.A6F65_00588"/>
<evidence type="ECO:0000313" key="2">
    <source>
        <dbReference type="Proteomes" id="UP000092698"/>
    </source>
</evidence>
<name>A0A1C7D624_9SPHN</name>
<proteinExistence type="predicted"/>
<dbReference type="RefSeq" id="WP_067785792.1">
    <property type="nucleotide sequence ID" value="NZ_CP016545.1"/>
</dbReference>
<dbReference type="PATRIC" id="fig|645517.4.peg.590"/>
<dbReference type="SUPFAM" id="SSF51126">
    <property type="entry name" value="Pectin lyase-like"/>
    <property type="match status" value="1"/>
</dbReference>
<evidence type="ECO:0008006" key="3">
    <source>
        <dbReference type="Google" id="ProtNLM"/>
    </source>
</evidence>
<organism evidence="1 2">
    <name type="scientific">Paraurantiacibacter namhicola</name>
    <dbReference type="NCBI Taxonomy" id="645517"/>
    <lineage>
        <taxon>Bacteria</taxon>
        <taxon>Pseudomonadati</taxon>
        <taxon>Pseudomonadota</taxon>
        <taxon>Alphaproteobacteria</taxon>
        <taxon>Sphingomonadales</taxon>
        <taxon>Erythrobacteraceae</taxon>
        <taxon>Paraurantiacibacter</taxon>
    </lineage>
</organism>
<dbReference type="Gene3D" id="2.160.20.10">
    <property type="entry name" value="Single-stranded right-handed beta-helix, Pectin lyase-like"/>
    <property type="match status" value="1"/>
</dbReference>
<dbReference type="KEGG" id="anh:A6F65_00588"/>
<sequence length="653" mass="68737">MIGPDFTARGLAVQAAAPAMLARLADIATAALPAGVALVQTAGHHAPGLGGGQYVADALADEALLLAHPRFCMRTRSGTILRLAPVNGAICVEQGGARGDAARGDGVDDREAVQAALDYAAATGIGTVQFHQRRYSIWTPRRLTPMDSGDPRDGKALVASATVSLVSTIGDTTLSFRAHDGGSLETGWELVKASASDPAPTRVWRGGGLFIQGDTARRDPLSIETLLIDHVHLAGGRARTGNYGFPADPQTGDGWDVTDKGLWLQDVFVGRLELRGVEISGFKGELFYIGGEGPEDIVLRDCHFHHTNADAMNPGGIGGVDARHCRFGDAYQAIEGIGGKRSVFGGCEFYDSVTSSLWGGPVPGFQHSYTFATRDAARHAPFVQLDDCTFDGVDTFYLGCWVRGRITAIDTQLILPALGQNMRTDIDLDITGWADRVGGHALVTLTGANELAELPGTNGFVARAAENVSVRVASAKSTQAAADAGRAFGSIFRFKGFYDLGSVTLSCGDARAASYVSPYGSMQMQPLCLPPARWIETNARLGGGRVSDITPDPTSAAAHVDIDPIGTAHCVNIHAAGTVTLGIASATQFADRQRLRIYRGNGNAGRTLRLEPGAAGLALAAPVELHAYGDFAELEYRQADGLWRLAHVVAAPA</sequence>
<dbReference type="EMBL" id="CP016545">
    <property type="protein sequence ID" value="ANU06910.1"/>
    <property type="molecule type" value="Genomic_DNA"/>
</dbReference>
<dbReference type="InterPro" id="IPR012334">
    <property type="entry name" value="Pectin_lyas_fold"/>
</dbReference>
<dbReference type="OrthoDB" id="501735at2"/>
<keyword evidence="2" id="KW-1185">Reference proteome</keyword>
<accession>A0A1C7D624</accession>
<dbReference type="Proteomes" id="UP000092698">
    <property type="component" value="Chromosome"/>
</dbReference>
<dbReference type="AlphaFoldDB" id="A0A1C7D624"/>
<protein>
    <recommendedName>
        <fullName evidence="3">Pectate lyase superfamily protein</fullName>
    </recommendedName>
</protein>
<reference evidence="1 2" key="1">
    <citation type="submission" date="2016-07" db="EMBL/GenBank/DDBJ databases">
        <title>Complete genome sequence of Altererythrobacter namhicola JCM 16345T, containing esterase-encoding genes.</title>
        <authorList>
            <person name="Cheng H."/>
            <person name="Wu Y.-H."/>
            <person name="Jian S.-L."/>
            <person name="Huo Y.-Y."/>
            <person name="Wang C.-S."/>
            <person name="Xu X.-W."/>
        </authorList>
    </citation>
    <scope>NUCLEOTIDE SEQUENCE [LARGE SCALE GENOMIC DNA]</scope>
    <source>
        <strain evidence="1 2">JCM 16345</strain>
    </source>
</reference>
<dbReference type="InterPro" id="IPR011050">
    <property type="entry name" value="Pectin_lyase_fold/virulence"/>
</dbReference>